<feature type="domain" description="ABC transmembrane type-1" evidence="8">
    <location>
        <begin position="64"/>
        <end position="277"/>
    </location>
</feature>
<protein>
    <submittedName>
        <fullName evidence="9">Lactose transport system permease protein LacF</fullName>
    </submittedName>
</protein>
<keyword evidence="4 7" id="KW-0812">Transmembrane</keyword>
<proteinExistence type="inferred from homology"/>
<name>A0A4U8Q4Q4_9FIRM</name>
<dbReference type="EMBL" id="QGQD01000065">
    <property type="protein sequence ID" value="TLC99801.1"/>
    <property type="molecule type" value="Genomic_DNA"/>
</dbReference>
<evidence type="ECO:0000256" key="1">
    <source>
        <dbReference type="ARBA" id="ARBA00004651"/>
    </source>
</evidence>
<dbReference type="PANTHER" id="PTHR30193:SF41">
    <property type="entry name" value="DIACETYLCHITOBIOSE UPTAKE SYSTEM PERMEASE PROTEIN NGCF"/>
    <property type="match status" value="1"/>
</dbReference>
<evidence type="ECO:0000256" key="6">
    <source>
        <dbReference type="ARBA" id="ARBA00023136"/>
    </source>
</evidence>
<dbReference type="GO" id="GO:0055085">
    <property type="term" value="P:transmembrane transport"/>
    <property type="evidence" value="ECO:0007669"/>
    <property type="project" value="InterPro"/>
</dbReference>
<dbReference type="Proteomes" id="UP000306509">
    <property type="component" value="Unassembled WGS sequence"/>
</dbReference>
<evidence type="ECO:0000313" key="9">
    <source>
        <dbReference type="EMBL" id="TLC99801.1"/>
    </source>
</evidence>
<evidence type="ECO:0000256" key="2">
    <source>
        <dbReference type="ARBA" id="ARBA00022448"/>
    </source>
</evidence>
<dbReference type="Gene3D" id="1.10.3720.10">
    <property type="entry name" value="MetI-like"/>
    <property type="match status" value="1"/>
</dbReference>
<dbReference type="SUPFAM" id="SSF161098">
    <property type="entry name" value="MetI-like"/>
    <property type="match status" value="1"/>
</dbReference>
<comment type="subcellular location">
    <subcellularLocation>
        <location evidence="1 7">Cell membrane</location>
        <topology evidence="1 7">Multi-pass membrane protein</topology>
    </subcellularLocation>
</comment>
<keyword evidence="6 7" id="KW-0472">Membrane</keyword>
<dbReference type="Pfam" id="PF00528">
    <property type="entry name" value="BPD_transp_1"/>
    <property type="match status" value="1"/>
</dbReference>
<comment type="similarity">
    <text evidence="7">Belongs to the binding-protein-dependent transport system permease family.</text>
</comment>
<feature type="transmembrane region" description="Helical" evidence="7">
    <location>
        <begin position="68"/>
        <end position="89"/>
    </location>
</feature>
<gene>
    <name evidence="9" type="primary">lacF_25</name>
    <name evidence="9" type="ORF">DSM106044_03326</name>
</gene>
<evidence type="ECO:0000313" key="10">
    <source>
        <dbReference type="Proteomes" id="UP000306509"/>
    </source>
</evidence>
<evidence type="ECO:0000256" key="5">
    <source>
        <dbReference type="ARBA" id="ARBA00022989"/>
    </source>
</evidence>
<dbReference type="InterPro" id="IPR051393">
    <property type="entry name" value="ABC_transporter_permease"/>
</dbReference>
<feature type="transmembrane region" description="Helical" evidence="7">
    <location>
        <begin position="12"/>
        <end position="34"/>
    </location>
</feature>
<evidence type="ECO:0000256" key="3">
    <source>
        <dbReference type="ARBA" id="ARBA00022475"/>
    </source>
</evidence>
<sequence>MKKSKMSLGFAAPAFIIYTVLLVIPIFMAFYFSLNKWNGFNAMEFLGLENYLNVFRDARLGNAVKNTAVISVVVVVLVNILGLFLAMLVNTASAKSNVFRIIFFVPFVLSTVAISFVWKSILSYNGVLNGILSALGLSDLVGNWLGSQGSAIVCIIIVEIWRTLGYHMMLYLAALQTVPHELYEACTVDGGNRWKKFRNVTLPLIIPGMSVSFLMSIINELRMYDVVKIMTDGGPGYDTETVVYNIVSQGFSNNMVGYSSAISVVLFLAIGAISIFIVSAMNKKEVEM</sequence>
<dbReference type="AlphaFoldDB" id="A0A4U8Q4Q4"/>
<feature type="transmembrane region" description="Helical" evidence="7">
    <location>
        <begin position="101"/>
        <end position="121"/>
    </location>
</feature>
<evidence type="ECO:0000256" key="4">
    <source>
        <dbReference type="ARBA" id="ARBA00022692"/>
    </source>
</evidence>
<dbReference type="GO" id="GO:0005886">
    <property type="term" value="C:plasma membrane"/>
    <property type="evidence" value="ECO:0007669"/>
    <property type="project" value="UniProtKB-SubCell"/>
</dbReference>
<dbReference type="STRING" id="180332.GCA_000797495_02791"/>
<feature type="transmembrane region" description="Helical" evidence="7">
    <location>
        <begin position="141"/>
        <end position="161"/>
    </location>
</feature>
<dbReference type="PANTHER" id="PTHR30193">
    <property type="entry name" value="ABC TRANSPORTER PERMEASE PROTEIN"/>
    <property type="match status" value="1"/>
</dbReference>
<dbReference type="InterPro" id="IPR000515">
    <property type="entry name" value="MetI-like"/>
</dbReference>
<keyword evidence="10" id="KW-1185">Reference proteome</keyword>
<accession>A0A4U8Q4Q4</accession>
<reference evidence="9 10" key="1">
    <citation type="journal article" date="2019" name="Anaerobe">
        <title>Detection of Robinsoniella peoriensis in multiple bone samples of a trauma patient.</title>
        <authorList>
            <person name="Schrottner P."/>
            <person name="Hartwich K."/>
            <person name="Bunk B."/>
            <person name="Schober I."/>
            <person name="Helbig S."/>
            <person name="Rudolph W.W."/>
            <person name="Gunzer F."/>
        </authorList>
    </citation>
    <scope>NUCLEOTIDE SEQUENCE [LARGE SCALE GENOMIC DNA]</scope>
    <source>
        <strain evidence="9 10">DSM 106044</strain>
    </source>
</reference>
<dbReference type="InterPro" id="IPR035906">
    <property type="entry name" value="MetI-like_sf"/>
</dbReference>
<keyword evidence="2 7" id="KW-0813">Transport</keyword>
<feature type="transmembrane region" description="Helical" evidence="7">
    <location>
        <begin position="255"/>
        <end position="278"/>
    </location>
</feature>
<comment type="caution">
    <text evidence="9">The sequence shown here is derived from an EMBL/GenBank/DDBJ whole genome shotgun (WGS) entry which is preliminary data.</text>
</comment>
<keyword evidence="3" id="KW-1003">Cell membrane</keyword>
<evidence type="ECO:0000256" key="7">
    <source>
        <dbReference type="RuleBase" id="RU363032"/>
    </source>
</evidence>
<evidence type="ECO:0000259" key="8">
    <source>
        <dbReference type="PROSITE" id="PS50928"/>
    </source>
</evidence>
<organism evidence="9 10">
    <name type="scientific">Robinsoniella peoriensis</name>
    <dbReference type="NCBI Taxonomy" id="180332"/>
    <lineage>
        <taxon>Bacteria</taxon>
        <taxon>Bacillati</taxon>
        <taxon>Bacillota</taxon>
        <taxon>Clostridia</taxon>
        <taxon>Lachnospirales</taxon>
        <taxon>Lachnospiraceae</taxon>
        <taxon>Robinsoniella</taxon>
    </lineage>
</organism>
<dbReference type="CDD" id="cd06261">
    <property type="entry name" value="TM_PBP2"/>
    <property type="match status" value="1"/>
</dbReference>
<dbReference type="RefSeq" id="WP_027295378.1">
    <property type="nucleotide sequence ID" value="NZ_CAUSDN010000020.1"/>
</dbReference>
<feature type="transmembrane region" description="Helical" evidence="7">
    <location>
        <begin position="200"/>
        <end position="218"/>
    </location>
</feature>
<dbReference type="PROSITE" id="PS50928">
    <property type="entry name" value="ABC_TM1"/>
    <property type="match status" value="1"/>
</dbReference>
<keyword evidence="5 7" id="KW-1133">Transmembrane helix</keyword>